<keyword evidence="6" id="KW-0378">Hydrolase</keyword>
<dbReference type="PANTHER" id="PTHR38050:SF2">
    <property type="entry name" value="FERULOYL ESTERASE C-RELATED"/>
    <property type="match status" value="1"/>
</dbReference>
<dbReference type="PANTHER" id="PTHR38050">
    <property type="match status" value="1"/>
</dbReference>
<keyword evidence="7" id="KW-0119">Carbohydrate metabolism</keyword>
<evidence type="ECO:0000256" key="10">
    <source>
        <dbReference type="SAM" id="SignalP"/>
    </source>
</evidence>
<comment type="subcellular location">
    <subcellularLocation>
        <location evidence="1">Secreted</location>
    </subcellularLocation>
</comment>
<comment type="catalytic activity">
    <reaction evidence="9">
        <text>feruloyl-polysaccharide + H2O = ferulate + polysaccharide.</text>
        <dbReference type="EC" id="3.1.1.73"/>
    </reaction>
</comment>
<dbReference type="Proteomes" id="UP000663193">
    <property type="component" value="Chromosome 11"/>
</dbReference>
<accession>A0A7U2F8T9</accession>
<proteinExistence type="predicted"/>
<dbReference type="VEuPathDB" id="FungiDB:JI435_093650"/>
<keyword evidence="12" id="KW-1185">Reference proteome</keyword>
<dbReference type="SUPFAM" id="SSF53474">
    <property type="entry name" value="alpha/beta-Hydrolases"/>
    <property type="match status" value="1"/>
</dbReference>
<keyword evidence="4" id="KW-0858">Xylan degradation</keyword>
<dbReference type="OrthoDB" id="424610at2759"/>
<dbReference type="InterPro" id="IPR029058">
    <property type="entry name" value="AB_hydrolase_fold"/>
</dbReference>
<dbReference type="GO" id="GO:0030600">
    <property type="term" value="F:feruloyl esterase activity"/>
    <property type="evidence" value="ECO:0007669"/>
    <property type="project" value="UniProtKB-EC"/>
</dbReference>
<evidence type="ECO:0000256" key="3">
    <source>
        <dbReference type="ARBA" id="ARBA00022525"/>
    </source>
</evidence>
<keyword evidence="3" id="KW-0964">Secreted</keyword>
<name>A0A7U2F8T9_PHANO</name>
<dbReference type="InterPro" id="IPR043595">
    <property type="entry name" value="FaeB/C/D"/>
</dbReference>
<feature type="signal peptide" evidence="10">
    <location>
        <begin position="1"/>
        <end position="19"/>
    </location>
</feature>
<dbReference type="OMA" id="VPLMEFH"/>
<evidence type="ECO:0000256" key="7">
    <source>
        <dbReference type="ARBA" id="ARBA00023277"/>
    </source>
</evidence>
<sequence>MKLIISTIAAFGLVSSIQALSIRDTKSGCGSALPEGLVPGKSKNLTLSSNSGTPTRKYRLHLPANYDGTKKLPVILSFHGRTQDAKYQEKLSQFSNASYGFEGISVYPQGVNFITDDGKEVPQWQGDPDADPKISDVKFTLELIDHLESTFCIDKSRIYAAGKSNGGGFTGLLACDPVASTRIAAFAPVSGAFYLNKTTQQLPDCKPGRLPIPIAEFHGIEDKTIKYKGALNSRKNANSTNIPAYVNAWADRDHFKADQNVTSTLCSGKKSVTKHTWGDETVVHYAYKNLEHDWPSSFFNLDTDDKTSLLTCKDAEATSLILDWFARWTL</sequence>
<dbReference type="GO" id="GO:0045493">
    <property type="term" value="P:xylan catabolic process"/>
    <property type="evidence" value="ECO:0007669"/>
    <property type="project" value="UniProtKB-KW"/>
</dbReference>
<evidence type="ECO:0000256" key="9">
    <source>
        <dbReference type="ARBA" id="ARBA00034075"/>
    </source>
</evidence>
<dbReference type="GO" id="GO:0005576">
    <property type="term" value="C:extracellular region"/>
    <property type="evidence" value="ECO:0007669"/>
    <property type="project" value="UniProtKB-SubCell"/>
</dbReference>
<dbReference type="EC" id="3.1.1.73" evidence="2"/>
<evidence type="ECO:0000256" key="2">
    <source>
        <dbReference type="ARBA" id="ARBA00013091"/>
    </source>
</evidence>
<keyword evidence="8" id="KW-0624">Polysaccharide degradation</keyword>
<protein>
    <recommendedName>
        <fullName evidence="2">feruloyl esterase</fullName>
        <ecNumber evidence="2">3.1.1.73</ecNumber>
    </recommendedName>
</protein>
<feature type="chain" id="PRO_5034805444" description="feruloyl esterase" evidence="10">
    <location>
        <begin position="20"/>
        <end position="330"/>
    </location>
</feature>
<evidence type="ECO:0000313" key="12">
    <source>
        <dbReference type="Proteomes" id="UP000663193"/>
    </source>
</evidence>
<dbReference type="Gene3D" id="3.40.50.1820">
    <property type="entry name" value="alpha/beta hydrolase"/>
    <property type="match status" value="1"/>
</dbReference>
<evidence type="ECO:0000313" key="11">
    <source>
        <dbReference type="EMBL" id="QRD00841.1"/>
    </source>
</evidence>
<dbReference type="RefSeq" id="XP_001799660.1">
    <property type="nucleotide sequence ID" value="XM_001799608.1"/>
</dbReference>
<evidence type="ECO:0000256" key="8">
    <source>
        <dbReference type="ARBA" id="ARBA00023326"/>
    </source>
</evidence>
<dbReference type="AlphaFoldDB" id="A0A7U2F8T9"/>
<evidence type="ECO:0000256" key="5">
    <source>
        <dbReference type="ARBA" id="ARBA00022729"/>
    </source>
</evidence>
<dbReference type="KEGG" id="pno:SNOG_09365"/>
<dbReference type="EMBL" id="CP069033">
    <property type="protein sequence ID" value="QRD00841.1"/>
    <property type="molecule type" value="Genomic_DNA"/>
</dbReference>
<reference evidence="12" key="1">
    <citation type="journal article" date="2021" name="BMC Genomics">
        <title>Chromosome-level genome assembly and manually-curated proteome of model necrotroph Parastagonospora nodorum Sn15 reveals a genome-wide trove of candidate effector homologs, and redundancy of virulence-related functions within an accessory chromosome.</title>
        <authorList>
            <person name="Bertazzoni S."/>
            <person name="Jones D.A.B."/>
            <person name="Phan H.T."/>
            <person name="Tan K.-C."/>
            <person name="Hane J.K."/>
        </authorList>
    </citation>
    <scope>NUCLEOTIDE SEQUENCE [LARGE SCALE GENOMIC DNA]</scope>
    <source>
        <strain evidence="12">SN15 / ATCC MYA-4574 / FGSC 10173)</strain>
    </source>
</reference>
<keyword evidence="5 10" id="KW-0732">Signal</keyword>
<evidence type="ECO:0000256" key="6">
    <source>
        <dbReference type="ARBA" id="ARBA00022801"/>
    </source>
</evidence>
<gene>
    <name evidence="11" type="ORF">JI435_093650</name>
</gene>
<evidence type="ECO:0000256" key="4">
    <source>
        <dbReference type="ARBA" id="ARBA00022651"/>
    </source>
</evidence>
<organism evidence="11 12">
    <name type="scientific">Phaeosphaeria nodorum (strain SN15 / ATCC MYA-4574 / FGSC 10173)</name>
    <name type="common">Glume blotch fungus</name>
    <name type="synonym">Parastagonospora nodorum</name>
    <dbReference type="NCBI Taxonomy" id="321614"/>
    <lineage>
        <taxon>Eukaryota</taxon>
        <taxon>Fungi</taxon>
        <taxon>Dikarya</taxon>
        <taxon>Ascomycota</taxon>
        <taxon>Pezizomycotina</taxon>
        <taxon>Dothideomycetes</taxon>
        <taxon>Pleosporomycetidae</taxon>
        <taxon>Pleosporales</taxon>
        <taxon>Pleosporineae</taxon>
        <taxon>Phaeosphaeriaceae</taxon>
        <taxon>Parastagonospora</taxon>
    </lineage>
</organism>
<evidence type="ECO:0000256" key="1">
    <source>
        <dbReference type="ARBA" id="ARBA00004613"/>
    </source>
</evidence>